<keyword evidence="9" id="KW-1185">Reference proteome</keyword>
<name>A0ABR1BGU3_POLSC</name>
<feature type="region of interest" description="Disordered" evidence="7">
    <location>
        <begin position="19"/>
        <end position="42"/>
    </location>
</feature>
<dbReference type="PANTHER" id="PTHR12268">
    <property type="entry name" value="E3 UBIQUITIN-PROTEIN LIGASE KCMF1"/>
    <property type="match status" value="1"/>
</dbReference>
<evidence type="ECO:0000256" key="3">
    <source>
        <dbReference type="ARBA" id="ARBA00022490"/>
    </source>
</evidence>
<dbReference type="InterPro" id="IPR050774">
    <property type="entry name" value="KCMF1/Dystrophin"/>
</dbReference>
<gene>
    <name evidence="8" type="ORF">RUM44_012983</name>
</gene>
<dbReference type="SUPFAM" id="SSF46966">
    <property type="entry name" value="Spectrin repeat"/>
    <property type="match status" value="1"/>
</dbReference>
<keyword evidence="3" id="KW-0963">Cytoplasm</keyword>
<dbReference type="Proteomes" id="UP001359485">
    <property type="component" value="Unassembled WGS sequence"/>
</dbReference>
<protein>
    <submittedName>
        <fullName evidence="8">Uncharacterized protein</fullName>
    </submittedName>
</protein>
<comment type="subcellular location">
    <subcellularLocation>
        <location evidence="1">Cell membrane</location>
        <topology evidence="1">Peripheral membrane protein</topology>
        <orientation evidence="1">Cytoplasmic side</orientation>
    </subcellularLocation>
    <subcellularLocation>
        <location evidence="2">Cytoplasm</location>
    </subcellularLocation>
</comment>
<keyword evidence="4" id="KW-0106">Calcium</keyword>
<accession>A0ABR1BGU3</accession>
<keyword evidence="6" id="KW-0175">Coiled coil</keyword>
<evidence type="ECO:0000256" key="6">
    <source>
        <dbReference type="SAM" id="Coils"/>
    </source>
</evidence>
<evidence type="ECO:0000256" key="4">
    <source>
        <dbReference type="ARBA" id="ARBA00022837"/>
    </source>
</evidence>
<comment type="caution">
    <text evidence="8">The sequence shown here is derived from an EMBL/GenBank/DDBJ whole genome shotgun (WGS) entry which is preliminary data.</text>
</comment>
<proteinExistence type="predicted"/>
<dbReference type="Gene3D" id="1.20.58.60">
    <property type="match status" value="1"/>
</dbReference>
<evidence type="ECO:0000313" key="9">
    <source>
        <dbReference type="Proteomes" id="UP001359485"/>
    </source>
</evidence>
<dbReference type="EMBL" id="JAWJWF010000001">
    <property type="protein sequence ID" value="KAK6641274.1"/>
    <property type="molecule type" value="Genomic_DNA"/>
</dbReference>
<dbReference type="PANTHER" id="PTHR12268:SF14">
    <property type="entry name" value="DYSTROPHIN-1"/>
    <property type="match status" value="1"/>
</dbReference>
<organism evidence="8 9">
    <name type="scientific">Polyplax serrata</name>
    <name type="common">Common mouse louse</name>
    <dbReference type="NCBI Taxonomy" id="468196"/>
    <lineage>
        <taxon>Eukaryota</taxon>
        <taxon>Metazoa</taxon>
        <taxon>Ecdysozoa</taxon>
        <taxon>Arthropoda</taxon>
        <taxon>Hexapoda</taxon>
        <taxon>Insecta</taxon>
        <taxon>Pterygota</taxon>
        <taxon>Neoptera</taxon>
        <taxon>Paraneoptera</taxon>
        <taxon>Psocodea</taxon>
        <taxon>Troctomorpha</taxon>
        <taxon>Phthiraptera</taxon>
        <taxon>Anoplura</taxon>
        <taxon>Polyplacidae</taxon>
        <taxon>Polyplax</taxon>
    </lineage>
</organism>
<evidence type="ECO:0000256" key="5">
    <source>
        <dbReference type="ARBA" id="ARBA00023212"/>
    </source>
</evidence>
<sequence length="134" mass="15294">MLERFVYGTIVPNWKYGESDKSSRGVRSVEVQTPPPGSSYAGSQNISLFASFERSILQIRDWLSLEEEMLKQQSVVVGDIDDIIQILDKQKNVLRELEQKKPQLDELVHTAENLKAEPNRQQLHGKGENPELTM</sequence>
<reference evidence="8 9" key="1">
    <citation type="submission" date="2023-09" db="EMBL/GenBank/DDBJ databases">
        <title>Genomes of two closely related lineages of the louse Polyplax serrata with different host specificities.</title>
        <authorList>
            <person name="Martinu J."/>
            <person name="Tarabai H."/>
            <person name="Stefka J."/>
            <person name="Hypsa V."/>
        </authorList>
    </citation>
    <scope>NUCLEOTIDE SEQUENCE [LARGE SCALE GENOMIC DNA]</scope>
    <source>
        <strain evidence="8">98ZLc_SE</strain>
    </source>
</reference>
<feature type="coiled-coil region" evidence="6">
    <location>
        <begin position="80"/>
        <end position="114"/>
    </location>
</feature>
<evidence type="ECO:0000256" key="1">
    <source>
        <dbReference type="ARBA" id="ARBA00004413"/>
    </source>
</evidence>
<evidence type="ECO:0000256" key="2">
    <source>
        <dbReference type="ARBA" id="ARBA00004496"/>
    </source>
</evidence>
<evidence type="ECO:0000313" key="8">
    <source>
        <dbReference type="EMBL" id="KAK6641274.1"/>
    </source>
</evidence>
<keyword evidence="5" id="KW-0206">Cytoskeleton</keyword>
<evidence type="ECO:0000256" key="7">
    <source>
        <dbReference type="SAM" id="MobiDB-lite"/>
    </source>
</evidence>